<organism evidence="2 3">
    <name type="scientific">Sorangium cellulosum</name>
    <name type="common">Polyangium cellulosum</name>
    <dbReference type="NCBI Taxonomy" id="56"/>
    <lineage>
        <taxon>Bacteria</taxon>
        <taxon>Pseudomonadati</taxon>
        <taxon>Myxococcota</taxon>
        <taxon>Polyangia</taxon>
        <taxon>Polyangiales</taxon>
        <taxon>Polyangiaceae</taxon>
        <taxon>Sorangium</taxon>
    </lineage>
</organism>
<dbReference type="Proteomes" id="UP000238348">
    <property type="component" value="Chromosome"/>
</dbReference>
<sequence>MYTGNDEDRATSFPMNDGFNGGAGGASIGAPARVQGNHRGGIGSLRRADPSARSQSCIDGRHHPVCPSARP</sequence>
<protein>
    <submittedName>
        <fullName evidence="2">Uncharacterized protein</fullName>
    </submittedName>
</protein>
<accession>A0A2L0EL62</accession>
<reference evidence="2 3" key="1">
    <citation type="submission" date="2015-09" db="EMBL/GenBank/DDBJ databases">
        <title>Sorangium comparison.</title>
        <authorList>
            <person name="Zaburannyi N."/>
            <person name="Bunk B."/>
            <person name="Overmann J."/>
            <person name="Mueller R."/>
        </authorList>
    </citation>
    <scope>NUCLEOTIDE SEQUENCE [LARGE SCALE GENOMIC DNA]</scope>
    <source>
        <strain evidence="2 3">So ce26</strain>
    </source>
</reference>
<evidence type="ECO:0000313" key="2">
    <source>
        <dbReference type="EMBL" id="AUX40041.1"/>
    </source>
</evidence>
<gene>
    <name evidence="2" type="ORF">SOCE26_014370</name>
</gene>
<proteinExistence type="predicted"/>
<feature type="compositionally biased region" description="Basic and acidic residues" evidence="1">
    <location>
        <begin position="1"/>
        <end position="10"/>
    </location>
</feature>
<dbReference type="EMBL" id="CP012673">
    <property type="protein sequence ID" value="AUX40041.1"/>
    <property type="molecule type" value="Genomic_DNA"/>
</dbReference>
<evidence type="ECO:0000313" key="3">
    <source>
        <dbReference type="Proteomes" id="UP000238348"/>
    </source>
</evidence>
<evidence type="ECO:0000256" key="1">
    <source>
        <dbReference type="SAM" id="MobiDB-lite"/>
    </source>
</evidence>
<name>A0A2L0EL62_SORCE</name>
<feature type="region of interest" description="Disordered" evidence="1">
    <location>
        <begin position="1"/>
        <end position="71"/>
    </location>
</feature>
<dbReference type="AlphaFoldDB" id="A0A2L0EL62"/>